<dbReference type="InterPro" id="IPR008928">
    <property type="entry name" value="6-hairpin_glycosidase_sf"/>
</dbReference>
<evidence type="ECO:0000313" key="3">
    <source>
        <dbReference type="Proteomes" id="UP000430508"/>
    </source>
</evidence>
<accession>A0A857DHA1</accession>
<dbReference type="SUPFAM" id="SSF48208">
    <property type="entry name" value="Six-hairpin glycosidases"/>
    <property type="match status" value="1"/>
</dbReference>
<organism evidence="2 3">
    <name type="scientific">Dehalobacter restrictus</name>
    <dbReference type="NCBI Taxonomy" id="55583"/>
    <lineage>
        <taxon>Bacteria</taxon>
        <taxon>Bacillati</taxon>
        <taxon>Bacillota</taxon>
        <taxon>Clostridia</taxon>
        <taxon>Eubacteriales</taxon>
        <taxon>Desulfitobacteriaceae</taxon>
        <taxon>Dehalobacter</taxon>
    </lineage>
</organism>
<dbReference type="Pfam" id="PF03190">
    <property type="entry name" value="Thioredox_DsbH"/>
    <property type="match status" value="1"/>
</dbReference>
<dbReference type="AlphaFoldDB" id="A0A857DHA1"/>
<dbReference type="PANTHER" id="PTHR42899">
    <property type="entry name" value="SPERMATOGENESIS-ASSOCIATED PROTEIN 20"/>
    <property type="match status" value="1"/>
</dbReference>
<evidence type="ECO:0000259" key="1">
    <source>
        <dbReference type="Pfam" id="PF03190"/>
    </source>
</evidence>
<dbReference type="PIRSF" id="PIRSF006402">
    <property type="entry name" value="UCP006402_thioredoxin"/>
    <property type="match status" value="1"/>
</dbReference>
<gene>
    <name evidence="2" type="ORF">GQ588_02540</name>
</gene>
<feature type="domain" description="Spermatogenesis-associated protein 20-like TRX" evidence="1">
    <location>
        <begin position="4"/>
        <end position="119"/>
    </location>
</feature>
<dbReference type="Gene3D" id="1.50.10.10">
    <property type="match status" value="1"/>
</dbReference>
<dbReference type="InterPro" id="IPR024705">
    <property type="entry name" value="Ssp411"/>
</dbReference>
<dbReference type="InterPro" id="IPR036249">
    <property type="entry name" value="Thioredoxin-like_sf"/>
</dbReference>
<dbReference type="CDD" id="cd02955">
    <property type="entry name" value="SSP411"/>
    <property type="match status" value="1"/>
</dbReference>
<reference evidence="2 3" key="1">
    <citation type="submission" date="2019-12" db="EMBL/GenBank/DDBJ databases">
        <title>Sequence classification of anaerobic respiratory reductive dehalogenases: First we see many, then we see few.</title>
        <authorList>
            <person name="Molenda O."/>
            <person name="Puentes Jacome L.A."/>
            <person name="Cao X."/>
            <person name="Nesbo C.L."/>
            <person name="Tang S."/>
            <person name="Morson N."/>
            <person name="Patron J."/>
            <person name="Lomheim L."/>
            <person name="Wishart D.S."/>
            <person name="Edwards E.A."/>
        </authorList>
    </citation>
    <scope>NUCLEOTIDE SEQUENCE [LARGE SCALE GENOMIC DNA]</scope>
    <source>
        <strain evidence="2 3">12DCA</strain>
    </source>
</reference>
<name>A0A857DHA1_9FIRM</name>
<dbReference type="InterPro" id="IPR004879">
    <property type="entry name" value="Ssp411-like_TRX"/>
</dbReference>
<dbReference type="EMBL" id="CP046996">
    <property type="protein sequence ID" value="QGZ99605.1"/>
    <property type="molecule type" value="Genomic_DNA"/>
</dbReference>
<dbReference type="PANTHER" id="PTHR42899:SF1">
    <property type="entry name" value="SPERMATOGENESIS-ASSOCIATED PROTEIN 20"/>
    <property type="match status" value="1"/>
</dbReference>
<dbReference type="Gene3D" id="3.40.30.10">
    <property type="entry name" value="Glutaredoxin"/>
    <property type="match status" value="1"/>
</dbReference>
<evidence type="ECO:0000313" key="2">
    <source>
        <dbReference type="EMBL" id="QGZ99605.1"/>
    </source>
</evidence>
<dbReference type="Proteomes" id="UP000430508">
    <property type="component" value="Chromosome"/>
</dbReference>
<proteinExistence type="predicted"/>
<dbReference type="InterPro" id="IPR012341">
    <property type="entry name" value="6hp_glycosidase-like_sf"/>
</dbReference>
<dbReference type="SUPFAM" id="SSF52833">
    <property type="entry name" value="Thioredoxin-like"/>
    <property type="match status" value="1"/>
</dbReference>
<dbReference type="GO" id="GO:0005975">
    <property type="term" value="P:carbohydrate metabolic process"/>
    <property type="evidence" value="ECO:0007669"/>
    <property type="project" value="InterPro"/>
</dbReference>
<protein>
    <submittedName>
        <fullName evidence="2">DUF255 domain-containing protein</fullName>
    </submittedName>
</protein>
<sequence>MILCTCHWCHVMERESFEDEEVAAILNRSYIPIKVDREERPDIDQLYMTYCQMMTGAGGWPLTVLMTPDKQPFFAGTYFPKHSHYGRPGLMDILSQVGELWQTEKDKVIQTAAELYETVTRHYRGDKNATSAVPKNKQTLPFTEKEKDSGDIAVWGKNVLDKGYALQEDKFDSRYGGFGSAPKFPAPHNLGFLLRYSMEEPQSKALVMVEKTLDSMADGGIFDHIGFGFARYSTDRYWLVPHFEKMLYDNAGLALVYLEAYQKTKKEKYRRVAQNIFGYVLRDMTSPEGGFYCAEDADSEGEEGKYYLWSNDEIRKTLQEGIELLQKAKDAKNKFEPFLNQPEEIVEIYCDAYGITEEGNYEGKNIPSQIFSGRDDLAFRCSLTGDELDELLNLCNAILFKAREKRARPAKDDKILVSWNGLMISALAKGVQVLAGDLSWRSDRVSLLLAAENAAGFIMARMFDSRGRLLARYRNGEAGIPGYLDDYAFLVDGLLELYMACGKTVYLEQAIHLQEEQEKLFRDETNGGYYFTGRDAEELLFRPKEIYDGAMPSGNSMSACNLVRLWRLTGLSKWQELAERQLNSFRNAVEDYPPGYTAFLQAIQYALSQGEELVLSGSAGNEELEKMQAVIFKDFHPHAVVAYNDGSLAQVIPRMQDYPVSETLCVYVCRDFACREPVNTPEELAKILTE</sequence>